<gene>
    <name evidence="2" type="ORF">EC957_010884</name>
</gene>
<dbReference type="AlphaFoldDB" id="A0A9P6JXH6"/>
<reference evidence="2" key="1">
    <citation type="journal article" date="2020" name="Fungal Divers.">
        <title>Resolving the Mortierellaceae phylogeny through synthesis of multi-gene phylogenetics and phylogenomics.</title>
        <authorList>
            <person name="Vandepol N."/>
            <person name="Liber J."/>
            <person name="Desiro A."/>
            <person name="Na H."/>
            <person name="Kennedy M."/>
            <person name="Barry K."/>
            <person name="Grigoriev I.V."/>
            <person name="Miller A.N."/>
            <person name="O'Donnell K."/>
            <person name="Stajich J.E."/>
            <person name="Bonito G."/>
        </authorList>
    </citation>
    <scope>NUCLEOTIDE SEQUENCE</scope>
    <source>
        <strain evidence="2">NRRL 2591</strain>
    </source>
</reference>
<evidence type="ECO:0000259" key="1">
    <source>
        <dbReference type="Pfam" id="PF20231"/>
    </source>
</evidence>
<name>A0A9P6JXH6_9FUNG</name>
<evidence type="ECO:0000313" key="2">
    <source>
        <dbReference type="EMBL" id="KAF9536456.1"/>
    </source>
</evidence>
<dbReference type="InterPro" id="IPR046496">
    <property type="entry name" value="DUF6589"/>
</dbReference>
<sequence>MYSILEFDPSLLPDASGEEPHIQELLDVFAVMKKHGLTLRTFLERIIDCENEQVRRHVGLFYSKGGPSHITQLWIKKRPSDIGLSNVAVVHVLSQARKELSKLTDDKHLHVKRSDFAASSVNKFSVAHINRCLESKAPVIFKLLQGLTTKKSPTNTRRRSLAVPVIGSILAFTRCNSSRYLQLMMGLYLYSAGWTRKVIDILHGTGFCVSFPTINRLLENLTKDALKSIKLAALNSPWFIVYDNINFSKRKYDQRVGNADDFVSATTATMIIGNTLSPNSAHQIHNSYSRLSVADFMMDQEDGEHTRQVSRLHIIEELKKNLDGYNLCSTPTFEMQLLPAERSKTFPLPTMKIDESSLEGNKMVIETVIEEVLGLEKGWFDAGKMVVIAGDLATVMKLRGLKDQRLDEHSSYRRLDWVFPVAQLFHMQMLLAKAILRNYRGSASEQGSLEQLATMLRRKRIFCDNPEFHAMDEFLRHVFTAMVLRVWEVSMGAEEMQSLENISDNAAFSDCVNEKVMEIIDGVISTPNIENTSSWNAVLFLRDMIMYMELASAIKIGDIGRIEKVLKWLTVVFHAGSTPHYANELMHFRCCFKYVWDEHTKVAVLSSMLVNKSGGRHGWKPTDLYQEHQNRSIKHVYYSRRGETPFDMLRERVSTNIETFDNVKEQMEKQFQAPSNKRKHAAVSAETDIHNVLRILRENETLSHDSTPYVQKNERVTAAKNFFLAGTIALQDSKRIRAFIDKHVYDLQGLGDDFEDRTQESNLIETDENHIN</sequence>
<dbReference type="Pfam" id="PF20231">
    <property type="entry name" value="DUF6589"/>
    <property type="match status" value="1"/>
</dbReference>
<dbReference type="Proteomes" id="UP000723463">
    <property type="component" value="Unassembled WGS sequence"/>
</dbReference>
<dbReference type="EMBL" id="JAAAXW010000707">
    <property type="protein sequence ID" value="KAF9536456.1"/>
    <property type="molecule type" value="Genomic_DNA"/>
</dbReference>
<keyword evidence="3" id="KW-1185">Reference proteome</keyword>
<feature type="domain" description="DUF6589" evidence="1">
    <location>
        <begin position="292"/>
        <end position="680"/>
    </location>
</feature>
<accession>A0A9P6JXH6</accession>
<organism evidence="2 3">
    <name type="scientific">Mortierella hygrophila</name>
    <dbReference type="NCBI Taxonomy" id="979708"/>
    <lineage>
        <taxon>Eukaryota</taxon>
        <taxon>Fungi</taxon>
        <taxon>Fungi incertae sedis</taxon>
        <taxon>Mucoromycota</taxon>
        <taxon>Mortierellomycotina</taxon>
        <taxon>Mortierellomycetes</taxon>
        <taxon>Mortierellales</taxon>
        <taxon>Mortierellaceae</taxon>
        <taxon>Mortierella</taxon>
    </lineage>
</organism>
<proteinExistence type="predicted"/>
<protein>
    <recommendedName>
        <fullName evidence="1">DUF6589 domain-containing protein</fullName>
    </recommendedName>
</protein>
<evidence type="ECO:0000313" key="3">
    <source>
        <dbReference type="Proteomes" id="UP000723463"/>
    </source>
</evidence>
<comment type="caution">
    <text evidence="2">The sequence shown here is derived from an EMBL/GenBank/DDBJ whole genome shotgun (WGS) entry which is preliminary data.</text>
</comment>